<dbReference type="AlphaFoldDB" id="A0A7K0BQU5"/>
<dbReference type="EMBL" id="WEGH01000001">
    <property type="protein sequence ID" value="MQY03497.1"/>
    <property type="molecule type" value="Genomic_DNA"/>
</dbReference>
<dbReference type="RefSeq" id="WP_153531414.1">
    <property type="nucleotide sequence ID" value="NZ_WEGH01000001.1"/>
</dbReference>
<evidence type="ECO:0000313" key="3">
    <source>
        <dbReference type="Proteomes" id="UP000487268"/>
    </source>
</evidence>
<name>A0A7K0BQU5_9ACTN</name>
<gene>
    <name evidence="2" type="ORF">ACRB68_15400</name>
</gene>
<feature type="signal peptide" evidence="1">
    <location>
        <begin position="1"/>
        <end position="21"/>
    </location>
</feature>
<accession>A0A7K0BQU5</accession>
<organism evidence="2 3">
    <name type="scientific">Actinomadura macrotermitis</name>
    <dbReference type="NCBI Taxonomy" id="2585200"/>
    <lineage>
        <taxon>Bacteria</taxon>
        <taxon>Bacillati</taxon>
        <taxon>Actinomycetota</taxon>
        <taxon>Actinomycetes</taxon>
        <taxon>Streptosporangiales</taxon>
        <taxon>Thermomonosporaceae</taxon>
        <taxon>Actinomadura</taxon>
    </lineage>
</organism>
<evidence type="ECO:0000313" key="2">
    <source>
        <dbReference type="EMBL" id="MQY03497.1"/>
    </source>
</evidence>
<protein>
    <recommendedName>
        <fullName evidence="4">Lipoprotein</fullName>
    </recommendedName>
</protein>
<proteinExistence type="predicted"/>
<dbReference type="OrthoDB" id="9911873at2"/>
<dbReference type="Proteomes" id="UP000487268">
    <property type="component" value="Unassembled WGS sequence"/>
</dbReference>
<evidence type="ECO:0008006" key="4">
    <source>
        <dbReference type="Google" id="ProtNLM"/>
    </source>
</evidence>
<evidence type="ECO:0000256" key="1">
    <source>
        <dbReference type="SAM" id="SignalP"/>
    </source>
</evidence>
<comment type="caution">
    <text evidence="2">The sequence shown here is derived from an EMBL/GenBank/DDBJ whole genome shotgun (WGS) entry which is preliminary data.</text>
</comment>
<feature type="chain" id="PRO_5038623195" description="Lipoprotein" evidence="1">
    <location>
        <begin position="22"/>
        <end position="97"/>
    </location>
</feature>
<keyword evidence="3" id="KW-1185">Reference proteome</keyword>
<reference evidence="2 3" key="1">
    <citation type="submission" date="2019-10" db="EMBL/GenBank/DDBJ databases">
        <title>Actinomadura rubteroloni sp. nov. and Actinomadura macrotermitis sp. nov., isolated from the gut of fungus growing-termite Macrotermes natalensis.</title>
        <authorList>
            <person name="Benndorf R."/>
            <person name="Martin K."/>
            <person name="Kuefner M."/>
            <person name="De Beer W."/>
            <person name="Kaster A.-K."/>
            <person name="Vollmers J."/>
            <person name="Poulsen M."/>
            <person name="Beemelmanns C."/>
        </authorList>
    </citation>
    <scope>NUCLEOTIDE SEQUENCE [LARGE SCALE GENOMIC DNA]</scope>
    <source>
        <strain evidence="2 3">RB68</strain>
    </source>
</reference>
<sequence length="97" mass="10073">MAHRLILGAAALIAVAGLTTACGKSASSAKEGDCLDNGGMMADLNKTKIVACDSAKAKYRVSAILGPNRKQDCPKGGMFTFSWQADGKTICILPVKK</sequence>
<dbReference type="PROSITE" id="PS51257">
    <property type="entry name" value="PROKAR_LIPOPROTEIN"/>
    <property type="match status" value="1"/>
</dbReference>
<keyword evidence="1" id="KW-0732">Signal</keyword>